<dbReference type="Pfam" id="PF04773">
    <property type="entry name" value="FecR"/>
    <property type="match status" value="1"/>
</dbReference>
<protein>
    <submittedName>
        <fullName evidence="3">FecR family protein</fullName>
    </submittedName>
</protein>
<feature type="compositionally biased region" description="Basic and acidic residues" evidence="1">
    <location>
        <begin position="1"/>
        <end position="17"/>
    </location>
</feature>
<keyword evidence="4" id="KW-1185">Reference proteome</keyword>
<feature type="region of interest" description="Disordered" evidence="1">
    <location>
        <begin position="1"/>
        <end position="26"/>
    </location>
</feature>
<dbReference type="Gene3D" id="3.55.50.30">
    <property type="match status" value="1"/>
</dbReference>
<dbReference type="RefSeq" id="WP_097077927.1">
    <property type="nucleotide sequence ID" value="NZ_BAABHT010000020.1"/>
</dbReference>
<accession>A0A240E6Z9</accession>
<dbReference type="Proteomes" id="UP000219042">
    <property type="component" value="Unassembled WGS sequence"/>
</dbReference>
<evidence type="ECO:0000259" key="2">
    <source>
        <dbReference type="Pfam" id="PF04773"/>
    </source>
</evidence>
<dbReference type="OrthoDB" id="9771237at2"/>
<dbReference type="Gene3D" id="2.60.120.1440">
    <property type="match status" value="1"/>
</dbReference>
<dbReference type="PANTHER" id="PTHR30273:SF2">
    <property type="entry name" value="PROTEIN FECR"/>
    <property type="match status" value="1"/>
</dbReference>
<reference evidence="4" key="1">
    <citation type="submission" date="2016-09" db="EMBL/GenBank/DDBJ databases">
        <authorList>
            <person name="Varghese N."/>
            <person name="Submissions S."/>
        </authorList>
    </citation>
    <scope>NUCLEOTIDE SEQUENCE [LARGE SCALE GENOMIC DNA]</scope>
    <source>
        <strain evidence="4">ANC 4466</strain>
    </source>
</reference>
<dbReference type="AlphaFoldDB" id="A0A240E6Z9"/>
<dbReference type="PANTHER" id="PTHR30273">
    <property type="entry name" value="PERIPLASMIC SIGNAL SENSOR AND SIGMA FACTOR ACTIVATOR FECR-RELATED"/>
    <property type="match status" value="1"/>
</dbReference>
<gene>
    <name evidence="3" type="ORF">SAMN05421731_101707</name>
</gene>
<dbReference type="GO" id="GO:0016989">
    <property type="term" value="F:sigma factor antagonist activity"/>
    <property type="evidence" value="ECO:0007669"/>
    <property type="project" value="TreeGrafter"/>
</dbReference>
<evidence type="ECO:0000313" key="3">
    <source>
        <dbReference type="EMBL" id="SNX43665.1"/>
    </source>
</evidence>
<dbReference type="InterPro" id="IPR012373">
    <property type="entry name" value="Ferrdict_sens_TM"/>
</dbReference>
<dbReference type="InterPro" id="IPR006860">
    <property type="entry name" value="FecR"/>
</dbReference>
<evidence type="ECO:0000313" key="4">
    <source>
        <dbReference type="Proteomes" id="UP000219042"/>
    </source>
</evidence>
<sequence>MGTDEQPHNDPADHTPIDKSNQSRQQRVVSQALAPFEDALIAQLPTLEQITERAANRQKRNKQRYKGTALAILASVLGGAFWLDPAYQTSTQRTAIGQQAEWQLSDGSKIQLNTNTKVTVAMHLRSRRISLQQGEAIFHVSHSPWHSYLPRLERPFTVQAGDIQVRDIGTVFNVRLTPEQETQVTVLQGRVLVSETHGTNPKQITLGAGQAIYSQNSKLQQRTQVDPEQNTAWQHGRIYFYNQTLAEVLQELNRYGELPVVIKDQSTGKIRISAQVDIHNRERFIALLPGFAPVTLKQDKDGIASIEQR</sequence>
<dbReference type="PIRSF" id="PIRSF018266">
    <property type="entry name" value="FecR"/>
    <property type="match status" value="1"/>
</dbReference>
<dbReference type="EMBL" id="OANT01000001">
    <property type="protein sequence ID" value="SNX43665.1"/>
    <property type="molecule type" value="Genomic_DNA"/>
</dbReference>
<feature type="domain" description="FecR protein" evidence="2">
    <location>
        <begin position="92"/>
        <end position="191"/>
    </location>
</feature>
<organism evidence="3 4">
    <name type="scientific">Acinetobacter puyangensis</name>
    <dbReference type="NCBI Taxonomy" id="1096779"/>
    <lineage>
        <taxon>Bacteria</taxon>
        <taxon>Pseudomonadati</taxon>
        <taxon>Pseudomonadota</taxon>
        <taxon>Gammaproteobacteria</taxon>
        <taxon>Moraxellales</taxon>
        <taxon>Moraxellaceae</taxon>
        <taxon>Acinetobacter</taxon>
    </lineage>
</organism>
<proteinExistence type="predicted"/>
<evidence type="ECO:0000256" key="1">
    <source>
        <dbReference type="SAM" id="MobiDB-lite"/>
    </source>
</evidence>
<name>A0A240E6Z9_9GAMM</name>